<evidence type="ECO:0000313" key="3">
    <source>
        <dbReference type="Proteomes" id="UP001235712"/>
    </source>
</evidence>
<gene>
    <name evidence="2" type="ORF">J2S57_000026</name>
</gene>
<reference evidence="2 3" key="1">
    <citation type="submission" date="2023-07" db="EMBL/GenBank/DDBJ databases">
        <title>Sequencing the genomes of 1000 actinobacteria strains.</title>
        <authorList>
            <person name="Klenk H.-P."/>
        </authorList>
    </citation>
    <scope>NUCLEOTIDE SEQUENCE [LARGE SCALE GENOMIC DNA]</scope>
    <source>
        <strain evidence="2 3">DSM 44388</strain>
    </source>
</reference>
<keyword evidence="3" id="KW-1185">Reference proteome</keyword>
<protein>
    <recommendedName>
        <fullName evidence="4">PH (Pleckstrin Homology) domain-containing protein</fullName>
    </recommendedName>
</protein>
<organism evidence="2 3">
    <name type="scientific">Kineosporia succinea</name>
    <dbReference type="NCBI Taxonomy" id="84632"/>
    <lineage>
        <taxon>Bacteria</taxon>
        <taxon>Bacillati</taxon>
        <taxon>Actinomycetota</taxon>
        <taxon>Actinomycetes</taxon>
        <taxon>Kineosporiales</taxon>
        <taxon>Kineosporiaceae</taxon>
        <taxon>Kineosporia</taxon>
    </lineage>
</organism>
<dbReference type="Proteomes" id="UP001235712">
    <property type="component" value="Unassembled WGS sequence"/>
</dbReference>
<evidence type="ECO:0000256" key="1">
    <source>
        <dbReference type="SAM" id="MobiDB-lite"/>
    </source>
</evidence>
<dbReference type="RefSeq" id="WP_307236529.1">
    <property type="nucleotide sequence ID" value="NZ_JAUSQZ010000001.1"/>
</dbReference>
<evidence type="ECO:0000313" key="2">
    <source>
        <dbReference type="EMBL" id="MDP9824277.1"/>
    </source>
</evidence>
<sequence>MAEDRAFRIAYARGMRLLLGALACGPSVSGIVVSDESVRVWMGWAFQATIPRHAIAAADLEERAVISIGVHGWRGTWLVNGTTRQLVRIQLNVGVQARVLGWKVPLTTLFVSVEDRDEFVRLIRPRGPGNGSHSKQAKARRIRLPSPSLKPGYARDANSPGH</sequence>
<name>A0ABT9NV12_9ACTN</name>
<evidence type="ECO:0008006" key="4">
    <source>
        <dbReference type="Google" id="ProtNLM"/>
    </source>
</evidence>
<feature type="region of interest" description="Disordered" evidence="1">
    <location>
        <begin position="124"/>
        <end position="162"/>
    </location>
</feature>
<proteinExistence type="predicted"/>
<accession>A0ABT9NV12</accession>
<dbReference type="EMBL" id="JAUSQZ010000001">
    <property type="protein sequence ID" value="MDP9824277.1"/>
    <property type="molecule type" value="Genomic_DNA"/>
</dbReference>
<comment type="caution">
    <text evidence="2">The sequence shown here is derived from an EMBL/GenBank/DDBJ whole genome shotgun (WGS) entry which is preliminary data.</text>
</comment>